<proteinExistence type="predicted"/>
<name>A0A1I1HPK0_9SPHI</name>
<evidence type="ECO:0008006" key="3">
    <source>
        <dbReference type="Google" id="ProtNLM"/>
    </source>
</evidence>
<evidence type="ECO:0000313" key="1">
    <source>
        <dbReference type="EMBL" id="SFC25864.1"/>
    </source>
</evidence>
<protein>
    <recommendedName>
        <fullName evidence="3">DNA-binding protein</fullName>
    </recommendedName>
</protein>
<sequence>MAKDLTNSVVDRKNILNNNFAIQEVYRQIGFYGIKYDGKYRFTKQQVANYFEVDIRTIERIVEAHKEEITESGYEVYTGAQLKKFKDTITHFINEVRHRDVPDTDVGNMPETPEDRQAVANFFEEELDNLSRTPQLSVFTYKAFLNIGMLLTGSEKAQELRSAILDIVIDVLNQKIGGKAKYINQREEEFLPSAIREYNYRKTFTDALDNYITENKFKYAQLTDKIYKAVFKENAKEYRQILQLNAKESVRSTMYAEILDLIAGYENGFSALLKEESETNGRKLTLSEAHKLFAKYESLTQATLTPLREKARSLMASRDLAFRDALHEKLKDYINEVSAEDYEKFIGERSMDLEKRLEENRDVFRRLKDR</sequence>
<dbReference type="STRING" id="623281.SAMN05421747_10745"/>
<organism evidence="1 2">
    <name type="scientific">Parapedobacter composti</name>
    <dbReference type="NCBI Taxonomy" id="623281"/>
    <lineage>
        <taxon>Bacteria</taxon>
        <taxon>Pseudomonadati</taxon>
        <taxon>Bacteroidota</taxon>
        <taxon>Sphingobacteriia</taxon>
        <taxon>Sphingobacteriales</taxon>
        <taxon>Sphingobacteriaceae</taxon>
        <taxon>Parapedobacter</taxon>
    </lineage>
</organism>
<gene>
    <name evidence="1" type="ORF">SAMN05421747_10745</name>
</gene>
<dbReference type="Proteomes" id="UP000199577">
    <property type="component" value="Unassembled WGS sequence"/>
</dbReference>
<evidence type="ECO:0000313" key="2">
    <source>
        <dbReference type="Proteomes" id="UP000199577"/>
    </source>
</evidence>
<keyword evidence="2" id="KW-1185">Reference proteome</keyword>
<dbReference type="AlphaFoldDB" id="A0A1I1HPK0"/>
<accession>A0A1I1HPK0</accession>
<dbReference type="OrthoDB" id="696873at2"/>
<reference evidence="1 2" key="1">
    <citation type="submission" date="2016-10" db="EMBL/GenBank/DDBJ databases">
        <authorList>
            <person name="de Groot N.N."/>
        </authorList>
    </citation>
    <scope>NUCLEOTIDE SEQUENCE [LARGE SCALE GENOMIC DNA]</scope>
    <source>
        <strain evidence="1 2">DSM 22900</strain>
    </source>
</reference>
<dbReference type="EMBL" id="FOLL01000007">
    <property type="protein sequence ID" value="SFC25864.1"/>
    <property type="molecule type" value="Genomic_DNA"/>
</dbReference>
<dbReference type="RefSeq" id="WP_090973305.1">
    <property type="nucleotide sequence ID" value="NZ_FOLL01000007.1"/>
</dbReference>